<name>A0A8E2J9G1_9PEZI</name>
<accession>A0A8E2J9G1</accession>
<dbReference type="Proteomes" id="UP000250266">
    <property type="component" value="Unassembled WGS sequence"/>
</dbReference>
<dbReference type="AlphaFoldDB" id="A0A8E2J9G1"/>
<evidence type="ECO:0000313" key="2">
    <source>
        <dbReference type="Proteomes" id="UP000250266"/>
    </source>
</evidence>
<proteinExistence type="predicted"/>
<gene>
    <name evidence="1" type="ORF">K432DRAFT_207598</name>
</gene>
<keyword evidence="2" id="KW-1185">Reference proteome</keyword>
<organism evidence="1 2">
    <name type="scientific">Lepidopterella palustris CBS 459.81</name>
    <dbReference type="NCBI Taxonomy" id="1314670"/>
    <lineage>
        <taxon>Eukaryota</taxon>
        <taxon>Fungi</taxon>
        <taxon>Dikarya</taxon>
        <taxon>Ascomycota</taxon>
        <taxon>Pezizomycotina</taxon>
        <taxon>Dothideomycetes</taxon>
        <taxon>Pleosporomycetidae</taxon>
        <taxon>Mytilinidiales</taxon>
        <taxon>Argynnaceae</taxon>
        <taxon>Lepidopterella</taxon>
    </lineage>
</organism>
<sequence>MSRPSFCCALQTKSVIAHYSLSFTNCSTPHQRKLDPSYYSSSSPSDFAQELYHLAFSASLTRQIVRVHRDGRFLLAFLVGIESCIPLYDGNAIPDTYSTDYQATVSFRTQPRVTRPSRIRGGTQVWGCRKQANQERMIGGTGFHYENGTEVTAVLISYRN</sequence>
<dbReference type="EMBL" id="KV745524">
    <property type="protein sequence ID" value="OCK74237.1"/>
    <property type="molecule type" value="Genomic_DNA"/>
</dbReference>
<reference evidence="1 2" key="1">
    <citation type="journal article" date="2016" name="Nat. Commun.">
        <title>Ectomycorrhizal ecology is imprinted in the genome of the dominant symbiotic fungus Cenococcum geophilum.</title>
        <authorList>
            <consortium name="DOE Joint Genome Institute"/>
            <person name="Peter M."/>
            <person name="Kohler A."/>
            <person name="Ohm R.A."/>
            <person name="Kuo A."/>
            <person name="Krutzmann J."/>
            <person name="Morin E."/>
            <person name="Arend M."/>
            <person name="Barry K.W."/>
            <person name="Binder M."/>
            <person name="Choi C."/>
            <person name="Clum A."/>
            <person name="Copeland A."/>
            <person name="Grisel N."/>
            <person name="Haridas S."/>
            <person name="Kipfer T."/>
            <person name="LaButti K."/>
            <person name="Lindquist E."/>
            <person name="Lipzen A."/>
            <person name="Maire R."/>
            <person name="Meier B."/>
            <person name="Mihaltcheva S."/>
            <person name="Molinier V."/>
            <person name="Murat C."/>
            <person name="Poggeler S."/>
            <person name="Quandt C.A."/>
            <person name="Sperisen C."/>
            <person name="Tritt A."/>
            <person name="Tisserant E."/>
            <person name="Crous P.W."/>
            <person name="Henrissat B."/>
            <person name="Nehls U."/>
            <person name="Egli S."/>
            <person name="Spatafora J.W."/>
            <person name="Grigoriev I.V."/>
            <person name="Martin F.M."/>
        </authorList>
    </citation>
    <scope>NUCLEOTIDE SEQUENCE [LARGE SCALE GENOMIC DNA]</scope>
    <source>
        <strain evidence="1 2">CBS 459.81</strain>
    </source>
</reference>
<protein>
    <submittedName>
        <fullName evidence="1">Uncharacterized protein</fullName>
    </submittedName>
</protein>
<evidence type="ECO:0000313" key="1">
    <source>
        <dbReference type="EMBL" id="OCK74237.1"/>
    </source>
</evidence>